<name>A0A2N5TVH9_9BASI</name>
<reference evidence="2 3" key="1">
    <citation type="submission" date="2017-11" db="EMBL/GenBank/DDBJ databases">
        <title>De novo assembly and phasing of dikaryotic genomes from two isolates of Puccinia coronata f. sp. avenae, the causal agent of oat crown rust.</title>
        <authorList>
            <person name="Miller M.E."/>
            <person name="Zhang Y."/>
            <person name="Omidvar V."/>
            <person name="Sperschneider J."/>
            <person name="Schwessinger B."/>
            <person name="Raley C."/>
            <person name="Palmer J.M."/>
            <person name="Garnica D."/>
            <person name="Upadhyaya N."/>
            <person name="Rathjen J."/>
            <person name="Taylor J.M."/>
            <person name="Park R.F."/>
            <person name="Dodds P.N."/>
            <person name="Hirsch C.D."/>
            <person name="Kianian S.F."/>
            <person name="Figueroa M."/>
        </authorList>
    </citation>
    <scope>NUCLEOTIDE SEQUENCE [LARGE SCALE GENOMIC DNA]</scope>
    <source>
        <strain evidence="2">12SD80</strain>
    </source>
</reference>
<organism evidence="2 3">
    <name type="scientific">Puccinia coronata f. sp. avenae</name>
    <dbReference type="NCBI Taxonomy" id="200324"/>
    <lineage>
        <taxon>Eukaryota</taxon>
        <taxon>Fungi</taxon>
        <taxon>Dikarya</taxon>
        <taxon>Basidiomycota</taxon>
        <taxon>Pucciniomycotina</taxon>
        <taxon>Pucciniomycetes</taxon>
        <taxon>Pucciniales</taxon>
        <taxon>Pucciniaceae</taxon>
        <taxon>Puccinia</taxon>
    </lineage>
</organism>
<sequence>MVRASLISNLRADDVTETSEPFGLNQLNVRSDLRADDVTETSKPEAKEGTKTLSETRKEETEKLDVFL</sequence>
<dbReference type="EMBL" id="PGCI01000328">
    <property type="protein sequence ID" value="PLW29506.1"/>
    <property type="molecule type" value="Genomic_DNA"/>
</dbReference>
<dbReference type="AlphaFoldDB" id="A0A2N5TVH9"/>
<comment type="caution">
    <text evidence="2">The sequence shown here is derived from an EMBL/GenBank/DDBJ whole genome shotgun (WGS) entry which is preliminary data.</text>
</comment>
<feature type="region of interest" description="Disordered" evidence="1">
    <location>
        <begin position="33"/>
        <end position="68"/>
    </location>
</feature>
<evidence type="ECO:0000313" key="2">
    <source>
        <dbReference type="EMBL" id="PLW29506.1"/>
    </source>
</evidence>
<accession>A0A2N5TVH9</accession>
<gene>
    <name evidence="2" type="ORF">PCASD_18728</name>
</gene>
<evidence type="ECO:0000313" key="3">
    <source>
        <dbReference type="Proteomes" id="UP000235392"/>
    </source>
</evidence>
<protein>
    <submittedName>
        <fullName evidence="2">Uncharacterized protein</fullName>
    </submittedName>
</protein>
<evidence type="ECO:0000256" key="1">
    <source>
        <dbReference type="SAM" id="MobiDB-lite"/>
    </source>
</evidence>
<dbReference type="Proteomes" id="UP000235392">
    <property type="component" value="Unassembled WGS sequence"/>
</dbReference>
<proteinExistence type="predicted"/>